<feature type="transmembrane region" description="Helical" evidence="1">
    <location>
        <begin position="67"/>
        <end position="89"/>
    </location>
</feature>
<name>A0A1M7ZG92_9BACT</name>
<keyword evidence="3" id="KW-1185">Reference proteome</keyword>
<dbReference type="AlphaFoldDB" id="A0A1M7ZG92"/>
<keyword evidence="1" id="KW-0812">Transmembrane</keyword>
<accession>A0A1M7ZG92</accession>
<keyword evidence="1" id="KW-1133">Transmembrane helix</keyword>
<dbReference type="Proteomes" id="UP000184609">
    <property type="component" value="Unassembled WGS sequence"/>
</dbReference>
<evidence type="ECO:0000313" key="3">
    <source>
        <dbReference type="Proteomes" id="UP000184609"/>
    </source>
</evidence>
<sequence>MNSRIKQLLDKYWEAETSLEEEAELKSLLQKAEGFESEKQLFGILDSYIYEETKIKMPKKAAKVRKIAWLNWAASVAILIGSFVGWRAYERHQQEQAYKEVVAALSLIQENWSKGQQEMNKMSDLKYLSAPTDLFEMKEK</sequence>
<reference evidence="3" key="1">
    <citation type="submission" date="2016-12" db="EMBL/GenBank/DDBJ databases">
        <authorList>
            <person name="Varghese N."/>
            <person name="Submissions S."/>
        </authorList>
    </citation>
    <scope>NUCLEOTIDE SEQUENCE [LARGE SCALE GENOMIC DNA]</scope>
    <source>
        <strain evidence="3">DSM 25035</strain>
    </source>
</reference>
<proteinExistence type="predicted"/>
<dbReference type="OrthoDB" id="840371at2"/>
<dbReference type="EMBL" id="FRXN01000004">
    <property type="protein sequence ID" value="SHO63819.1"/>
    <property type="molecule type" value="Genomic_DNA"/>
</dbReference>
<organism evidence="2 3">
    <name type="scientific">Algoriphagus zhangzhouensis</name>
    <dbReference type="NCBI Taxonomy" id="1073327"/>
    <lineage>
        <taxon>Bacteria</taxon>
        <taxon>Pseudomonadati</taxon>
        <taxon>Bacteroidota</taxon>
        <taxon>Cytophagia</taxon>
        <taxon>Cytophagales</taxon>
        <taxon>Cyclobacteriaceae</taxon>
        <taxon>Algoriphagus</taxon>
    </lineage>
</organism>
<keyword evidence="1" id="KW-0472">Membrane</keyword>
<evidence type="ECO:0000256" key="1">
    <source>
        <dbReference type="SAM" id="Phobius"/>
    </source>
</evidence>
<dbReference type="RefSeq" id="WP_073572618.1">
    <property type="nucleotide sequence ID" value="NZ_FRXN01000004.1"/>
</dbReference>
<gene>
    <name evidence="2" type="ORF">SAMN04488108_2984</name>
</gene>
<dbReference type="STRING" id="1073327.SAMN04488108_2984"/>
<protein>
    <submittedName>
        <fullName evidence="2">Uncharacterized protein</fullName>
    </submittedName>
</protein>
<evidence type="ECO:0000313" key="2">
    <source>
        <dbReference type="EMBL" id="SHO63819.1"/>
    </source>
</evidence>